<organism evidence="2 3">
    <name type="scientific">Hyphomonas chukchiensis</name>
    <dbReference type="NCBI Taxonomy" id="1280947"/>
    <lineage>
        <taxon>Bacteria</taxon>
        <taxon>Pseudomonadati</taxon>
        <taxon>Pseudomonadota</taxon>
        <taxon>Alphaproteobacteria</taxon>
        <taxon>Hyphomonadales</taxon>
        <taxon>Hyphomonadaceae</taxon>
        <taxon>Hyphomonas</taxon>
    </lineage>
</organism>
<keyword evidence="1" id="KW-0472">Membrane</keyword>
<feature type="transmembrane region" description="Helical" evidence="1">
    <location>
        <begin position="25"/>
        <end position="46"/>
    </location>
</feature>
<keyword evidence="1" id="KW-1133">Transmembrane helix</keyword>
<protein>
    <recommendedName>
        <fullName evidence="4">DUF2474 domain-containing protein</fullName>
    </recommendedName>
</protein>
<dbReference type="Proteomes" id="UP000027190">
    <property type="component" value="Unassembled WGS sequence"/>
</dbReference>
<reference evidence="2 3" key="1">
    <citation type="journal article" date="2014" name="Antonie Van Leeuwenhoek">
        <title>Hyphomonas beringensis sp. nov. and Hyphomonas chukchiensis sp. nov., isolated from surface seawater of the Bering Sea and Chukchi Sea.</title>
        <authorList>
            <person name="Li C."/>
            <person name="Lai Q."/>
            <person name="Li G."/>
            <person name="Dong C."/>
            <person name="Wang J."/>
            <person name="Liao Y."/>
            <person name="Shao Z."/>
        </authorList>
    </citation>
    <scope>NUCLEOTIDE SEQUENCE [LARGE SCALE GENOMIC DNA]</scope>
    <source>
        <strain evidence="2 3">BH-BN04-4</strain>
    </source>
</reference>
<dbReference type="EMBL" id="AWFG01000052">
    <property type="protein sequence ID" value="KCZ56100.1"/>
    <property type="molecule type" value="Genomic_DNA"/>
</dbReference>
<gene>
    <name evidence="2" type="ORF">HY30_07535</name>
</gene>
<keyword evidence="3" id="KW-1185">Reference proteome</keyword>
<evidence type="ECO:0000256" key="1">
    <source>
        <dbReference type="SAM" id="Phobius"/>
    </source>
</evidence>
<dbReference type="RefSeq" id="WP_155839353.1">
    <property type="nucleotide sequence ID" value="NZ_AWFG01000052.1"/>
</dbReference>
<proteinExistence type="predicted"/>
<dbReference type="AlphaFoldDB" id="A0A062UIZ7"/>
<name>A0A062UIZ7_9PROT</name>
<evidence type="ECO:0000313" key="2">
    <source>
        <dbReference type="EMBL" id="KCZ56100.1"/>
    </source>
</evidence>
<sequence>MADPVFRPTEPLPEDQPEGPLVKRLGWFVGIALVSMLVVAAVAYALRAMLFIG</sequence>
<evidence type="ECO:0008006" key="4">
    <source>
        <dbReference type="Google" id="ProtNLM"/>
    </source>
</evidence>
<dbReference type="PATRIC" id="fig|1280947.3.peg.2929"/>
<keyword evidence="1" id="KW-0812">Transmembrane</keyword>
<accession>A0A062UIZ7</accession>
<evidence type="ECO:0000313" key="3">
    <source>
        <dbReference type="Proteomes" id="UP000027190"/>
    </source>
</evidence>
<comment type="caution">
    <text evidence="2">The sequence shown here is derived from an EMBL/GenBank/DDBJ whole genome shotgun (WGS) entry which is preliminary data.</text>
</comment>